<sequence length="271" mass="29210">MSETPMTETPPRKRRKGIYILPNLFTTMTLFGGFYAILMATDGRFEAACVGILVAMIADGLDGRIARMTGTASDFGKEYDSLCDMVAFGVAPAILIYAYSLQFLADYAWLGGKLGWVISFSYAACAAMRLARFNVLAAIASSNKDFFGVPSPAAAAVVTFFVWSSVDDSRSLFAWISGRVPFDGHDVLWLAAPLTLATALSMVSSIRYNSFKKLNLSGTVRFATFAGIVGVLALVAIDPPRVLFLGFLAYALSGPTAVIWRRSRGKKPTSA</sequence>
<evidence type="ECO:0000256" key="10">
    <source>
        <dbReference type="ARBA" id="ARBA00023098"/>
    </source>
</evidence>
<evidence type="ECO:0000256" key="5">
    <source>
        <dbReference type="ARBA" id="ARBA00017171"/>
    </source>
</evidence>
<keyword evidence="9 16" id="KW-1133">Transmembrane helix</keyword>
<reference evidence="17 18" key="1">
    <citation type="submission" date="2016-11" db="EMBL/GenBank/DDBJ databases">
        <authorList>
            <person name="Jaros S."/>
            <person name="Januszkiewicz K."/>
            <person name="Wedrychowicz H."/>
        </authorList>
    </citation>
    <scope>NUCLEOTIDE SEQUENCE [LARGE SCALE GENOMIC DNA]</scope>
    <source>
        <strain evidence="17 18">CGMCC 1.7049</strain>
    </source>
</reference>
<dbReference type="InterPro" id="IPR043130">
    <property type="entry name" value="CDP-OH_PTrfase_TM_dom"/>
</dbReference>
<evidence type="ECO:0000256" key="12">
    <source>
        <dbReference type="ARBA" id="ARBA00023209"/>
    </source>
</evidence>
<dbReference type="InterPro" id="IPR050324">
    <property type="entry name" value="CDP-alcohol_PTase-I"/>
</dbReference>
<dbReference type="Gene3D" id="1.20.120.1760">
    <property type="match status" value="1"/>
</dbReference>
<protein>
    <recommendedName>
        <fullName evidence="5">CDP-diacylglycerol--serine O-phosphatidyltransferase</fullName>
        <ecNumber evidence="4">2.7.8.8</ecNumber>
    </recommendedName>
    <alternativeName>
        <fullName evidence="14">Phosphatidylserine synthase</fullName>
    </alternativeName>
</protein>
<evidence type="ECO:0000256" key="4">
    <source>
        <dbReference type="ARBA" id="ARBA00013174"/>
    </source>
</evidence>
<dbReference type="AlphaFoldDB" id="A0A1M5S4B0"/>
<keyword evidence="6" id="KW-0444">Lipid biosynthesis</keyword>
<evidence type="ECO:0000256" key="9">
    <source>
        <dbReference type="ARBA" id="ARBA00022989"/>
    </source>
</evidence>
<keyword evidence="11 16" id="KW-0472">Membrane</keyword>
<evidence type="ECO:0000256" key="2">
    <source>
        <dbReference type="ARBA" id="ARBA00004127"/>
    </source>
</evidence>
<dbReference type="InterPro" id="IPR004533">
    <property type="entry name" value="CDP-diaglyc--ser_O-PTrfase"/>
</dbReference>
<gene>
    <name evidence="17" type="ORF">SAMN04488068_3322</name>
</gene>
<dbReference type="InterPro" id="IPR048254">
    <property type="entry name" value="CDP_ALCOHOL_P_TRANSF_CS"/>
</dbReference>
<dbReference type="EMBL" id="FQWZ01000009">
    <property type="protein sequence ID" value="SHH33331.1"/>
    <property type="molecule type" value="Genomic_DNA"/>
</dbReference>
<dbReference type="PANTHER" id="PTHR14269">
    <property type="entry name" value="CDP-DIACYLGLYCEROL--GLYCEROL-3-PHOSPHATE 3-PHOSPHATIDYLTRANSFERASE-RELATED"/>
    <property type="match status" value="1"/>
</dbReference>
<feature type="transmembrane region" description="Helical" evidence="16">
    <location>
        <begin position="107"/>
        <end position="125"/>
    </location>
</feature>
<feature type="transmembrane region" description="Helical" evidence="16">
    <location>
        <begin position="20"/>
        <end position="38"/>
    </location>
</feature>
<evidence type="ECO:0000256" key="14">
    <source>
        <dbReference type="ARBA" id="ARBA00032361"/>
    </source>
</evidence>
<proteinExistence type="inferred from homology"/>
<dbReference type="STRING" id="490188.SAMN04488068_3322"/>
<evidence type="ECO:0000256" key="11">
    <source>
        <dbReference type="ARBA" id="ARBA00023136"/>
    </source>
</evidence>
<feature type="transmembrane region" description="Helical" evidence="16">
    <location>
        <begin position="146"/>
        <end position="166"/>
    </location>
</feature>
<dbReference type="GO" id="GO:0008654">
    <property type="term" value="P:phospholipid biosynthetic process"/>
    <property type="evidence" value="ECO:0007669"/>
    <property type="project" value="UniProtKB-KW"/>
</dbReference>
<comment type="similarity">
    <text evidence="3 15">Belongs to the CDP-alcohol phosphatidyltransferase class-I family.</text>
</comment>
<feature type="transmembrane region" description="Helical" evidence="16">
    <location>
        <begin position="44"/>
        <end position="61"/>
    </location>
</feature>
<comment type="catalytic activity">
    <reaction evidence="1">
        <text>a CDP-1,2-diacyl-sn-glycerol + L-serine = a 1,2-diacyl-sn-glycero-3-phospho-L-serine + CMP + H(+)</text>
        <dbReference type="Rhea" id="RHEA:16913"/>
        <dbReference type="ChEBI" id="CHEBI:15378"/>
        <dbReference type="ChEBI" id="CHEBI:33384"/>
        <dbReference type="ChEBI" id="CHEBI:57262"/>
        <dbReference type="ChEBI" id="CHEBI:58332"/>
        <dbReference type="ChEBI" id="CHEBI:60377"/>
        <dbReference type="EC" id="2.7.8.8"/>
    </reaction>
</comment>
<dbReference type="Proteomes" id="UP000199758">
    <property type="component" value="Unassembled WGS sequence"/>
</dbReference>
<dbReference type="PANTHER" id="PTHR14269:SF61">
    <property type="entry name" value="CDP-DIACYLGLYCEROL--SERINE O-PHOSPHATIDYLTRANSFERASE"/>
    <property type="match status" value="1"/>
</dbReference>
<evidence type="ECO:0000256" key="3">
    <source>
        <dbReference type="ARBA" id="ARBA00010441"/>
    </source>
</evidence>
<feature type="transmembrane region" description="Helical" evidence="16">
    <location>
        <begin position="218"/>
        <end position="237"/>
    </location>
</feature>
<dbReference type="NCBIfam" id="TIGR00473">
    <property type="entry name" value="pssA"/>
    <property type="match status" value="1"/>
</dbReference>
<accession>A0A1M5S4B0</accession>
<evidence type="ECO:0000256" key="7">
    <source>
        <dbReference type="ARBA" id="ARBA00022679"/>
    </source>
</evidence>
<feature type="transmembrane region" description="Helical" evidence="16">
    <location>
        <begin position="243"/>
        <end position="260"/>
    </location>
</feature>
<evidence type="ECO:0000256" key="6">
    <source>
        <dbReference type="ARBA" id="ARBA00022516"/>
    </source>
</evidence>
<dbReference type="PROSITE" id="PS00379">
    <property type="entry name" value="CDP_ALCOHOL_P_TRANSF"/>
    <property type="match status" value="1"/>
</dbReference>
<evidence type="ECO:0000313" key="17">
    <source>
        <dbReference type="EMBL" id="SHH33331.1"/>
    </source>
</evidence>
<evidence type="ECO:0000256" key="13">
    <source>
        <dbReference type="ARBA" id="ARBA00023264"/>
    </source>
</evidence>
<dbReference type="GO" id="GO:0012505">
    <property type="term" value="C:endomembrane system"/>
    <property type="evidence" value="ECO:0007669"/>
    <property type="project" value="UniProtKB-SubCell"/>
</dbReference>
<dbReference type="EC" id="2.7.8.8" evidence="4"/>
<dbReference type="GO" id="GO:0003882">
    <property type="term" value="F:CDP-diacylglycerol-serine O-phosphatidyltransferase activity"/>
    <property type="evidence" value="ECO:0007669"/>
    <property type="project" value="UniProtKB-EC"/>
</dbReference>
<feature type="transmembrane region" description="Helical" evidence="16">
    <location>
        <begin position="186"/>
        <end position="206"/>
    </location>
</feature>
<comment type="subcellular location">
    <subcellularLocation>
        <location evidence="2">Endomembrane system</location>
        <topology evidence="2">Multi-pass membrane protein</topology>
    </subcellularLocation>
</comment>
<name>A0A1M5S4B0_9GAMM</name>
<feature type="transmembrane region" description="Helical" evidence="16">
    <location>
        <begin position="82"/>
        <end position="101"/>
    </location>
</feature>
<keyword evidence="12" id="KW-0594">Phospholipid biosynthesis</keyword>
<evidence type="ECO:0000256" key="1">
    <source>
        <dbReference type="ARBA" id="ARBA00000287"/>
    </source>
</evidence>
<keyword evidence="18" id="KW-1185">Reference proteome</keyword>
<keyword evidence="8 16" id="KW-0812">Transmembrane</keyword>
<dbReference type="Pfam" id="PF01066">
    <property type="entry name" value="CDP-OH_P_transf"/>
    <property type="match status" value="1"/>
</dbReference>
<keyword evidence="13" id="KW-1208">Phospholipid metabolism</keyword>
<evidence type="ECO:0000256" key="15">
    <source>
        <dbReference type="RuleBase" id="RU003750"/>
    </source>
</evidence>
<dbReference type="InterPro" id="IPR000462">
    <property type="entry name" value="CDP-OH_P_trans"/>
</dbReference>
<evidence type="ECO:0000256" key="16">
    <source>
        <dbReference type="SAM" id="Phobius"/>
    </source>
</evidence>
<dbReference type="GO" id="GO:0016020">
    <property type="term" value="C:membrane"/>
    <property type="evidence" value="ECO:0007669"/>
    <property type="project" value="InterPro"/>
</dbReference>
<dbReference type="RefSeq" id="WP_084083523.1">
    <property type="nucleotide sequence ID" value="NZ_FQWZ01000009.1"/>
</dbReference>
<keyword evidence="7 15" id="KW-0808">Transferase</keyword>
<keyword evidence="10" id="KW-0443">Lipid metabolism</keyword>
<evidence type="ECO:0000313" key="18">
    <source>
        <dbReference type="Proteomes" id="UP000199758"/>
    </source>
</evidence>
<organism evidence="17 18">
    <name type="scientific">Hydrocarboniphaga daqingensis</name>
    <dbReference type="NCBI Taxonomy" id="490188"/>
    <lineage>
        <taxon>Bacteria</taxon>
        <taxon>Pseudomonadati</taxon>
        <taxon>Pseudomonadota</taxon>
        <taxon>Gammaproteobacteria</taxon>
        <taxon>Nevskiales</taxon>
        <taxon>Nevskiaceae</taxon>
        <taxon>Hydrocarboniphaga</taxon>
    </lineage>
</organism>
<evidence type="ECO:0000256" key="8">
    <source>
        <dbReference type="ARBA" id="ARBA00022692"/>
    </source>
</evidence>